<keyword evidence="4" id="KW-1185">Reference proteome</keyword>
<keyword evidence="1" id="KW-0560">Oxidoreductase</keyword>
<dbReference type="Pfam" id="PF00248">
    <property type="entry name" value="Aldo_ket_red"/>
    <property type="match status" value="1"/>
</dbReference>
<evidence type="ECO:0000259" key="2">
    <source>
        <dbReference type="Pfam" id="PF00248"/>
    </source>
</evidence>
<dbReference type="PANTHER" id="PTHR43364:SF4">
    <property type="entry name" value="NAD(P)-LINKED OXIDOREDUCTASE SUPERFAMILY PROTEIN"/>
    <property type="match status" value="1"/>
</dbReference>
<dbReference type="EMBL" id="KQ947418">
    <property type="protein sequence ID" value="KUJ15262.1"/>
    <property type="molecule type" value="Genomic_DNA"/>
</dbReference>
<organism evidence="3 4">
    <name type="scientific">Mollisia scopiformis</name>
    <name type="common">Conifer needle endophyte fungus</name>
    <name type="synonym">Phialocephala scopiformis</name>
    <dbReference type="NCBI Taxonomy" id="149040"/>
    <lineage>
        <taxon>Eukaryota</taxon>
        <taxon>Fungi</taxon>
        <taxon>Dikarya</taxon>
        <taxon>Ascomycota</taxon>
        <taxon>Pezizomycotina</taxon>
        <taxon>Leotiomycetes</taxon>
        <taxon>Helotiales</taxon>
        <taxon>Mollisiaceae</taxon>
        <taxon>Mollisia</taxon>
    </lineage>
</organism>
<proteinExistence type="predicted"/>
<protein>
    <submittedName>
        <fullName evidence="3">Aldo/keto reductase</fullName>
    </submittedName>
</protein>
<dbReference type="InParanoid" id="A0A194X629"/>
<dbReference type="AlphaFoldDB" id="A0A194X629"/>
<accession>A0A194X629</accession>
<dbReference type="RefSeq" id="XP_018069617.1">
    <property type="nucleotide sequence ID" value="XM_018215196.1"/>
</dbReference>
<dbReference type="InterPro" id="IPR050523">
    <property type="entry name" value="AKR_Detox_Biosynth"/>
</dbReference>
<dbReference type="GeneID" id="28824922"/>
<dbReference type="GO" id="GO:0016491">
    <property type="term" value="F:oxidoreductase activity"/>
    <property type="evidence" value="ECO:0007669"/>
    <property type="project" value="UniProtKB-KW"/>
</dbReference>
<dbReference type="OrthoDB" id="48988at2759"/>
<feature type="domain" description="NADP-dependent oxidoreductase" evidence="2">
    <location>
        <begin position="9"/>
        <end position="323"/>
    </location>
</feature>
<evidence type="ECO:0000313" key="4">
    <source>
        <dbReference type="Proteomes" id="UP000070700"/>
    </source>
</evidence>
<evidence type="ECO:0000313" key="3">
    <source>
        <dbReference type="EMBL" id="KUJ15262.1"/>
    </source>
</evidence>
<gene>
    <name evidence="3" type="ORF">LY89DRAFT_686043</name>
</gene>
<reference evidence="3 4" key="1">
    <citation type="submission" date="2015-10" db="EMBL/GenBank/DDBJ databases">
        <title>Full genome of DAOMC 229536 Phialocephala scopiformis, a fungal endophyte of spruce producing the potent anti-insectan compound rugulosin.</title>
        <authorList>
            <consortium name="DOE Joint Genome Institute"/>
            <person name="Walker A.K."/>
            <person name="Frasz S.L."/>
            <person name="Seifert K.A."/>
            <person name="Miller J.D."/>
            <person name="Mondo S.J."/>
            <person name="Labutti K."/>
            <person name="Lipzen A."/>
            <person name="Dockter R."/>
            <person name="Kennedy M."/>
            <person name="Grigoriev I.V."/>
            <person name="Spatafora J.W."/>
        </authorList>
    </citation>
    <scope>NUCLEOTIDE SEQUENCE [LARGE SCALE GENOMIC DNA]</scope>
    <source>
        <strain evidence="3 4">CBS 120377</strain>
    </source>
</reference>
<evidence type="ECO:0000256" key="1">
    <source>
        <dbReference type="ARBA" id="ARBA00023002"/>
    </source>
</evidence>
<dbReference type="InterPro" id="IPR036812">
    <property type="entry name" value="NAD(P)_OxRdtase_dom_sf"/>
</dbReference>
<dbReference type="InterPro" id="IPR023210">
    <property type="entry name" value="NADP_OxRdtase_dom"/>
</dbReference>
<dbReference type="PANTHER" id="PTHR43364">
    <property type="entry name" value="NADH-SPECIFIC METHYLGLYOXAL REDUCTASE-RELATED"/>
    <property type="match status" value="1"/>
</dbReference>
<dbReference type="CDD" id="cd19075">
    <property type="entry name" value="AKR_AKR7A1-5"/>
    <property type="match status" value="1"/>
</dbReference>
<sequence>MTSSSTKLKIVFGAMTIGKENTLGARVYTKEGANALIDLFQKHGHNEIDTARVYGFGTTEQILAETDWEKRGIVMDTKLYPNRGGPLSDMEVYDHTPEDVRRGLMDSLKALNCKKIDMFYLHGPDRKHPFEDTLREVNKLHQEGYFTRFGVSNYQSWEVAKICEICEKNGWIKPTAYQGIYHALQRSIEAELFPCLRHYGIALYAFQPLAGGFLTGRYTRDQEDFEPGSRFDPKKYQGTLHRGRYWNDSYFDALDIIKPAAEKHGLTIAEVAMRWIEHHSTMKKEFNDAIIIGASSTKHLEENLKDLEKGPLPEDVVEVLEAAWLKTKGVAPKYWH</sequence>
<dbReference type="KEGG" id="psco:LY89DRAFT_686043"/>
<dbReference type="SUPFAM" id="SSF51430">
    <property type="entry name" value="NAD(P)-linked oxidoreductase"/>
    <property type="match status" value="1"/>
</dbReference>
<dbReference type="Gene3D" id="3.20.20.100">
    <property type="entry name" value="NADP-dependent oxidoreductase domain"/>
    <property type="match status" value="1"/>
</dbReference>
<dbReference type="Proteomes" id="UP000070700">
    <property type="component" value="Unassembled WGS sequence"/>
</dbReference>
<name>A0A194X629_MOLSC</name>